<dbReference type="PROSITE" id="PS00688">
    <property type="entry name" value="SIGMA54_INTERACT_3"/>
    <property type="match status" value="1"/>
</dbReference>
<dbReference type="Pfam" id="PF25601">
    <property type="entry name" value="AAA_lid_14"/>
    <property type="match status" value="1"/>
</dbReference>
<evidence type="ECO:0000313" key="9">
    <source>
        <dbReference type="EMBL" id="AWI07840.1"/>
    </source>
</evidence>
<evidence type="ECO:0000259" key="7">
    <source>
        <dbReference type="PROSITE" id="PS50045"/>
    </source>
</evidence>
<dbReference type="SMART" id="SM00382">
    <property type="entry name" value="AAA"/>
    <property type="match status" value="1"/>
</dbReference>
<dbReference type="InterPro" id="IPR027417">
    <property type="entry name" value="P-loop_NTPase"/>
</dbReference>
<dbReference type="Gene3D" id="3.40.50.300">
    <property type="entry name" value="P-loop containing nucleotide triphosphate hydrolases"/>
    <property type="match status" value="1"/>
</dbReference>
<evidence type="ECO:0000256" key="2">
    <source>
        <dbReference type="ARBA" id="ARBA00022840"/>
    </source>
</evidence>
<keyword evidence="10" id="KW-1185">Reference proteome</keyword>
<dbReference type="InterPro" id="IPR000014">
    <property type="entry name" value="PAS"/>
</dbReference>
<dbReference type="Pfam" id="PF00158">
    <property type="entry name" value="Sigma54_activat"/>
    <property type="match status" value="1"/>
</dbReference>
<dbReference type="GO" id="GO:0003677">
    <property type="term" value="F:DNA binding"/>
    <property type="evidence" value="ECO:0007669"/>
    <property type="project" value="UniProtKB-KW"/>
</dbReference>
<keyword evidence="6" id="KW-0175">Coiled coil</keyword>
<dbReference type="SUPFAM" id="SSF52540">
    <property type="entry name" value="P-loop containing nucleoside triphosphate hydrolases"/>
    <property type="match status" value="1"/>
</dbReference>
<dbReference type="Proteomes" id="UP000244910">
    <property type="component" value="Chromosome"/>
</dbReference>
<keyword evidence="1" id="KW-0547">Nucleotide-binding</keyword>
<feature type="domain" description="PAS" evidence="8">
    <location>
        <begin position="61"/>
        <end position="101"/>
    </location>
</feature>
<protein>
    <submittedName>
        <fullName evidence="9">Fis family transcriptional regulator</fullName>
    </submittedName>
</protein>
<gene>
    <name evidence="9" type="ORF">B9W14_22495</name>
</gene>
<dbReference type="Gene3D" id="3.30.450.20">
    <property type="entry name" value="PAS domain"/>
    <property type="match status" value="1"/>
</dbReference>
<dbReference type="InterPro" id="IPR058031">
    <property type="entry name" value="AAA_lid_NorR"/>
</dbReference>
<dbReference type="PANTHER" id="PTHR32071">
    <property type="entry name" value="TRANSCRIPTIONAL REGULATORY PROTEIN"/>
    <property type="match status" value="1"/>
</dbReference>
<feature type="coiled-coil region" evidence="6">
    <location>
        <begin position="160"/>
        <end position="187"/>
    </location>
</feature>
<sequence>MERVSVAGKCCESGDILLNDIEISKTEGGYIIVVLNNLDIELDILIIGNGVYKVNITNLEKSIFNSLYDGVLIADCDCIVRYVNPAYTRITAMSSEEIVGRVLSEVRPGSRLPNVIKTGNKLLRIPRKVNDSEYIVNMVPIVEEDKVVGGISILNEITEIYKLTEELNKSNIIIKKLEKQVNSMKRSKYSFDDIICVDVSSEEVKKLSKKAAKSESNVLITGESGTGKELYANAIHAYSNRQNGPFVAVNCATFDANLLESELFGYEEGAFTGAKKGGKIGLFELANGGTLFLDELSEMNYGLQAKLLRVLQEKNIRRIGGLKEVNIDVRIIAATNKSLEKMIEENKFRKDLYYRIAIFPINIPPLRNRREDIKILIEKFMNEVANKIKRNIEISEDAVNILYNYDWPGNIRELKNSIEFASNMTDDYIIKPEHLPKIIQSEGIKKNIIKLKHLEEVIKDAEISEIKKAMITYGDTVQGKKRAAEALGISLATLYNKLK</sequence>
<keyword evidence="4" id="KW-0238">DNA-binding</keyword>
<dbReference type="Gene3D" id="1.10.8.60">
    <property type="match status" value="1"/>
</dbReference>
<dbReference type="InterPro" id="IPR002078">
    <property type="entry name" value="Sigma_54_int"/>
</dbReference>
<dbReference type="CDD" id="cd00009">
    <property type="entry name" value="AAA"/>
    <property type="match status" value="1"/>
</dbReference>
<proteinExistence type="predicted"/>
<evidence type="ECO:0000256" key="6">
    <source>
        <dbReference type="SAM" id="Coils"/>
    </source>
</evidence>
<dbReference type="AlphaFoldDB" id="A0A2U8DYV6"/>
<dbReference type="CDD" id="cd00130">
    <property type="entry name" value="PAS"/>
    <property type="match status" value="1"/>
</dbReference>
<reference evidence="10" key="1">
    <citation type="submission" date="2017-04" db="EMBL/GenBank/DDBJ databases">
        <authorList>
            <person name="Song Y."/>
            <person name="Cho B.-K."/>
        </authorList>
    </citation>
    <scope>NUCLEOTIDE SEQUENCE [LARGE SCALE GENOMIC DNA]</scope>
    <source>
        <strain evidence="10">SL1</strain>
    </source>
</reference>
<evidence type="ECO:0000259" key="8">
    <source>
        <dbReference type="PROSITE" id="PS50112"/>
    </source>
</evidence>
<evidence type="ECO:0000256" key="3">
    <source>
        <dbReference type="ARBA" id="ARBA00023015"/>
    </source>
</evidence>
<dbReference type="PROSITE" id="PS00676">
    <property type="entry name" value="SIGMA54_INTERACT_2"/>
    <property type="match status" value="1"/>
</dbReference>
<dbReference type="PROSITE" id="PS50045">
    <property type="entry name" value="SIGMA54_INTERACT_4"/>
    <property type="match status" value="1"/>
</dbReference>
<evidence type="ECO:0000313" key="10">
    <source>
        <dbReference type="Proteomes" id="UP000244910"/>
    </source>
</evidence>
<dbReference type="InterPro" id="IPR003593">
    <property type="entry name" value="AAA+_ATPase"/>
</dbReference>
<dbReference type="InterPro" id="IPR025944">
    <property type="entry name" value="Sigma_54_int_dom_CS"/>
</dbReference>
<keyword evidence="2" id="KW-0067">ATP-binding</keyword>
<keyword evidence="5" id="KW-0804">Transcription</keyword>
<dbReference type="SUPFAM" id="SSF55785">
    <property type="entry name" value="PYP-like sensor domain (PAS domain)"/>
    <property type="match status" value="1"/>
</dbReference>
<dbReference type="InterPro" id="IPR035965">
    <property type="entry name" value="PAS-like_dom_sf"/>
</dbReference>
<evidence type="ECO:0000256" key="4">
    <source>
        <dbReference type="ARBA" id="ARBA00023125"/>
    </source>
</evidence>
<dbReference type="FunFam" id="3.40.50.300:FF:000006">
    <property type="entry name" value="DNA-binding transcriptional regulator NtrC"/>
    <property type="match status" value="1"/>
</dbReference>
<feature type="domain" description="Sigma-54 factor interaction" evidence="7">
    <location>
        <begin position="194"/>
        <end position="423"/>
    </location>
</feature>
<dbReference type="PANTHER" id="PTHR32071:SF57">
    <property type="entry name" value="C4-DICARBOXYLATE TRANSPORT TRANSCRIPTIONAL REGULATORY PROTEIN DCTD"/>
    <property type="match status" value="1"/>
</dbReference>
<dbReference type="GO" id="GO:0005524">
    <property type="term" value="F:ATP binding"/>
    <property type="evidence" value="ECO:0007669"/>
    <property type="project" value="UniProtKB-KW"/>
</dbReference>
<dbReference type="OrthoDB" id="9803970at2"/>
<accession>A0A2U8DYV6</accession>
<keyword evidence="3" id="KW-0805">Transcription regulation</keyword>
<dbReference type="GO" id="GO:0006355">
    <property type="term" value="P:regulation of DNA-templated transcription"/>
    <property type="evidence" value="ECO:0007669"/>
    <property type="project" value="InterPro"/>
</dbReference>
<dbReference type="Gene3D" id="1.10.10.60">
    <property type="entry name" value="Homeodomain-like"/>
    <property type="match status" value="1"/>
</dbReference>
<name>A0A2U8DYV6_9CLOT</name>
<dbReference type="InterPro" id="IPR025943">
    <property type="entry name" value="Sigma_54_int_dom_ATP-bd_2"/>
</dbReference>
<dbReference type="Pfam" id="PF13426">
    <property type="entry name" value="PAS_9"/>
    <property type="match status" value="1"/>
</dbReference>
<evidence type="ECO:0000256" key="1">
    <source>
        <dbReference type="ARBA" id="ARBA00022741"/>
    </source>
</evidence>
<dbReference type="EMBL" id="CP020953">
    <property type="protein sequence ID" value="AWI07840.1"/>
    <property type="molecule type" value="Genomic_DNA"/>
</dbReference>
<dbReference type="SMART" id="SM00091">
    <property type="entry name" value="PAS"/>
    <property type="match status" value="1"/>
</dbReference>
<dbReference type="PROSITE" id="PS00675">
    <property type="entry name" value="SIGMA54_INTERACT_1"/>
    <property type="match status" value="1"/>
</dbReference>
<organism evidence="9 10">
    <name type="scientific">Clostridium drakei</name>
    <dbReference type="NCBI Taxonomy" id="332101"/>
    <lineage>
        <taxon>Bacteria</taxon>
        <taxon>Bacillati</taxon>
        <taxon>Bacillota</taxon>
        <taxon>Clostridia</taxon>
        <taxon>Eubacteriales</taxon>
        <taxon>Clostridiaceae</taxon>
        <taxon>Clostridium</taxon>
    </lineage>
</organism>
<dbReference type="InterPro" id="IPR025662">
    <property type="entry name" value="Sigma_54_int_dom_ATP-bd_1"/>
</dbReference>
<dbReference type="KEGG" id="cdrk:B9W14_22495"/>
<dbReference type="PROSITE" id="PS50112">
    <property type="entry name" value="PAS"/>
    <property type="match status" value="1"/>
</dbReference>
<evidence type="ECO:0000256" key="5">
    <source>
        <dbReference type="ARBA" id="ARBA00023163"/>
    </source>
</evidence>